<comment type="caution">
    <text evidence="2">The sequence shown here is derived from an EMBL/GenBank/DDBJ whole genome shotgun (WGS) entry which is preliminary data.</text>
</comment>
<feature type="domain" description="Piwi" evidence="1">
    <location>
        <begin position="1"/>
        <end position="76"/>
    </location>
</feature>
<gene>
    <name evidence="2" type="ORF">D6C85_04727</name>
</gene>
<sequence>MKKAFAKINVMPRFLVIIASKRHHVRFFPQSGVDKNANRLPGTLVETGVTQPFENDFYLCAHTAIKDTARPVHYKIEKIRDTGYGERFKHRATRSSTSTQPVHPCYHSCLTLPCRVLRPHPLPAAYPVIARTTRDYVAMTQLVLSTTTSFSTSLSGITAYKSTRHTLIYEHSYQYIPEFHRGARQRHRPPSVSLFPAVYYAHIASLRGAHHSKSFGNPAAYDNTVSNTTDPVYEPLHHHHVFRSAYLL</sequence>
<evidence type="ECO:0000313" key="2">
    <source>
        <dbReference type="EMBL" id="THZ72376.1"/>
    </source>
</evidence>
<dbReference type="EMBL" id="QZBS01000124">
    <property type="protein sequence ID" value="THZ72376.1"/>
    <property type="molecule type" value="Genomic_DNA"/>
</dbReference>
<dbReference type="AlphaFoldDB" id="A0A4V4KY78"/>
<dbReference type="PANTHER" id="PTHR22891">
    <property type="entry name" value="EUKARYOTIC TRANSLATION INITIATION FACTOR 2C"/>
    <property type="match status" value="1"/>
</dbReference>
<dbReference type="SUPFAM" id="SSF53098">
    <property type="entry name" value="Ribonuclease H-like"/>
    <property type="match status" value="1"/>
</dbReference>
<dbReference type="Pfam" id="PF02171">
    <property type="entry name" value="Piwi"/>
    <property type="match status" value="1"/>
</dbReference>
<dbReference type="GO" id="GO:0003676">
    <property type="term" value="F:nucleic acid binding"/>
    <property type="evidence" value="ECO:0007669"/>
    <property type="project" value="InterPro"/>
</dbReference>
<dbReference type="Proteomes" id="UP000309734">
    <property type="component" value="Unassembled WGS sequence"/>
</dbReference>
<evidence type="ECO:0000259" key="1">
    <source>
        <dbReference type="Pfam" id="PF02171"/>
    </source>
</evidence>
<reference evidence="2 3" key="1">
    <citation type="submission" date="2018-10" db="EMBL/GenBank/DDBJ databases">
        <title>Fifty Aureobasidium pullulans genomes reveal a recombining polyextremotolerant generalist.</title>
        <authorList>
            <person name="Gostincar C."/>
            <person name="Turk M."/>
            <person name="Zajc J."/>
            <person name="Gunde-Cimerman N."/>
        </authorList>
    </citation>
    <scope>NUCLEOTIDE SEQUENCE [LARGE SCALE GENOMIC DNA]</scope>
    <source>
        <strain evidence="2 3">EXF-3519</strain>
    </source>
</reference>
<evidence type="ECO:0000313" key="3">
    <source>
        <dbReference type="Proteomes" id="UP000309734"/>
    </source>
</evidence>
<dbReference type="InterPro" id="IPR036397">
    <property type="entry name" value="RNaseH_sf"/>
</dbReference>
<dbReference type="Gene3D" id="3.30.420.10">
    <property type="entry name" value="Ribonuclease H-like superfamily/Ribonuclease H"/>
    <property type="match status" value="1"/>
</dbReference>
<protein>
    <recommendedName>
        <fullName evidence="1">Piwi domain-containing protein</fullName>
    </recommendedName>
</protein>
<dbReference type="InterPro" id="IPR012337">
    <property type="entry name" value="RNaseH-like_sf"/>
</dbReference>
<organism evidence="2 3">
    <name type="scientific">Aureobasidium pullulans</name>
    <name type="common">Black yeast</name>
    <name type="synonym">Pullularia pullulans</name>
    <dbReference type="NCBI Taxonomy" id="5580"/>
    <lineage>
        <taxon>Eukaryota</taxon>
        <taxon>Fungi</taxon>
        <taxon>Dikarya</taxon>
        <taxon>Ascomycota</taxon>
        <taxon>Pezizomycotina</taxon>
        <taxon>Dothideomycetes</taxon>
        <taxon>Dothideomycetidae</taxon>
        <taxon>Dothideales</taxon>
        <taxon>Saccotheciaceae</taxon>
        <taxon>Aureobasidium</taxon>
    </lineage>
</organism>
<name>A0A4V4KY78_AURPU</name>
<dbReference type="InterPro" id="IPR003165">
    <property type="entry name" value="Piwi"/>
</dbReference>
<accession>A0A4V4KY78</accession>
<proteinExistence type="predicted"/>